<dbReference type="PIRSF" id="PIRSF020269">
    <property type="entry name" value="DUF1121"/>
    <property type="match status" value="1"/>
</dbReference>
<dbReference type="OrthoDB" id="9809147at2"/>
<dbReference type="SUPFAM" id="SSF100950">
    <property type="entry name" value="NagB/RpiA/CoA transferase-like"/>
    <property type="match status" value="1"/>
</dbReference>
<feature type="domain" description="LUD" evidence="1">
    <location>
        <begin position="14"/>
        <end position="205"/>
    </location>
</feature>
<evidence type="ECO:0000313" key="3">
    <source>
        <dbReference type="Proteomes" id="UP000190423"/>
    </source>
</evidence>
<dbReference type="Pfam" id="PF02589">
    <property type="entry name" value="LUD_dom"/>
    <property type="match status" value="1"/>
</dbReference>
<dbReference type="EMBL" id="FUWG01000012">
    <property type="protein sequence ID" value="SJZ57390.1"/>
    <property type="molecule type" value="Genomic_DNA"/>
</dbReference>
<accession>A0A1T4LRP1</accession>
<keyword evidence="3" id="KW-1185">Reference proteome</keyword>
<dbReference type="AlphaFoldDB" id="A0A1T4LRP1"/>
<evidence type="ECO:0000313" key="2">
    <source>
        <dbReference type="EMBL" id="SJZ57390.1"/>
    </source>
</evidence>
<dbReference type="GeneID" id="78316985"/>
<evidence type="ECO:0000259" key="1">
    <source>
        <dbReference type="Pfam" id="PF02589"/>
    </source>
</evidence>
<gene>
    <name evidence="2" type="ORF">SAMN02745149_01702</name>
</gene>
<organism evidence="2 3">
    <name type="scientific">Treponema porcinum</name>
    <dbReference type="NCBI Taxonomy" id="261392"/>
    <lineage>
        <taxon>Bacteria</taxon>
        <taxon>Pseudomonadati</taxon>
        <taxon>Spirochaetota</taxon>
        <taxon>Spirochaetia</taxon>
        <taxon>Spirochaetales</taxon>
        <taxon>Treponemataceae</taxon>
        <taxon>Treponema</taxon>
    </lineage>
</organism>
<dbReference type="InterPro" id="IPR009501">
    <property type="entry name" value="UCP020269"/>
</dbReference>
<dbReference type="InterPro" id="IPR037171">
    <property type="entry name" value="NagB/RpiA_transferase-like"/>
</dbReference>
<sequence length="211" mass="22898">MTATEIWNEKIGTQVVKALEANRFEAYYCATRKEAKQKILSLIPKSETVSWGGCQTMEELGIIEEIKNGGYSVIGRDTAKSPEERTELMRKALLCGTFLSGTNAITQDGQLLNIDGNGNRVAAITYGPKNVIIACGTNKIVRNIDDALVRVRTVAAPVNAQRFDIKTPCKITGKCADCNSADCICNVFVTTRHSKPAGRIKVVIVGEALGF</sequence>
<dbReference type="Proteomes" id="UP000190423">
    <property type="component" value="Unassembled WGS sequence"/>
</dbReference>
<dbReference type="PANTHER" id="PTHR36179:SF2">
    <property type="entry name" value="LUD DOMAIN-CONTAINING PROTEIN"/>
    <property type="match status" value="1"/>
</dbReference>
<dbReference type="RefSeq" id="WP_078933601.1">
    <property type="nucleotide sequence ID" value="NZ_FUWG01000012.1"/>
</dbReference>
<protein>
    <submittedName>
        <fullName evidence="2">Uncharacterized ACR, YkgG family COG1556</fullName>
    </submittedName>
</protein>
<name>A0A1T4LRP1_TREPO</name>
<reference evidence="2 3" key="1">
    <citation type="submission" date="2017-02" db="EMBL/GenBank/DDBJ databases">
        <authorList>
            <person name="Peterson S.W."/>
        </authorList>
    </citation>
    <scope>NUCLEOTIDE SEQUENCE [LARGE SCALE GENOMIC DNA]</scope>
    <source>
        <strain evidence="2 3">ATCC BAA-908</strain>
    </source>
</reference>
<dbReference type="InterPro" id="IPR003741">
    <property type="entry name" value="LUD_dom"/>
</dbReference>
<dbReference type="PANTHER" id="PTHR36179">
    <property type="entry name" value="LUD_DOM DOMAIN-CONTAINING PROTEIN"/>
    <property type="match status" value="1"/>
</dbReference>
<proteinExistence type="predicted"/>
<dbReference type="STRING" id="261392.SAMN02745149_01702"/>